<proteinExistence type="predicted"/>
<evidence type="ECO:0000256" key="1">
    <source>
        <dbReference type="SAM" id="Coils"/>
    </source>
</evidence>
<gene>
    <name evidence="3" type="ORF">GBAR_LOCUS20254</name>
</gene>
<dbReference type="Gene3D" id="1.20.5.190">
    <property type="match status" value="1"/>
</dbReference>
<evidence type="ECO:0000313" key="4">
    <source>
        <dbReference type="Proteomes" id="UP001174909"/>
    </source>
</evidence>
<name>A0AA35SUT3_GEOBA</name>
<dbReference type="SMART" id="SM00015">
    <property type="entry name" value="IQ"/>
    <property type="match status" value="3"/>
</dbReference>
<keyword evidence="4" id="KW-1185">Reference proteome</keyword>
<dbReference type="InterPro" id="IPR000048">
    <property type="entry name" value="IQ_motif_EF-hand-BS"/>
</dbReference>
<dbReference type="Proteomes" id="UP001174909">
    <property type="component" value="Unassembled WGS sequence"/>
</dbReference>
<dbReference type="PROSITE" id="PS50096">
    <property type="entry name" value="IQ"/>
    <property type="match status" value="3"/>
</dbReference>
<keyword evidence="1" id="KW-0175">Coiled coil</keyword>
<comment type="caution">
    <text evidence="3">The sequence shown here is derived from an EMBL/GenBank/DDBJ whole genome shotgun (WGS) entry which is preliminary data.</text>
</comment>
<accession>A0AA35SUT3</accession>
<protein>
    <submittedName>
        <fullName evidence="3">Spermatogenesis-associated protein 17</fullName>
    </submittedName>
</protein>
<evidence type="ECO:0000256" key="2">
    <source>
        <dbReference type="SAM" id="MobiDB-lite"/>
    </source>
</evidence>
<feature type="coiled-coil region" evidence="1">
    <location>
        <begin position="121"/>
        <end position="155"/>
    </location>
</feature>
<dbReference type="EMBL" id="CASHTH010002846">
    <property type="protein sequence ID" value="CAI8036104.1"/>
    <property type="molecule type" value="Genomic_DNA"/>
</dbReference>
<reference evidence="3" key="1">
    <citation type="submission" date="2023-03" db="EMBL/GenBank/DDBJ databases">
        <authorList>
            <person name="Steffen K."/>
            <person name="Cardenas P."/>
        </authorList>
    </citation>
    <scope>NUCLEOTIDE SEQUENCE</scope>
</reference>
<dbReference type="Pfam" id="PF00612">
    <property type="entry name" value="IQ"/>
    <property type="match status" value="2"/>
</dbReference>
<dbReference type="SUPFAM" id="SSF52540">
    <property type="entry name" value="P-loop containing nucleoside triphosphate hydrolases"/>
    <property type="match status" value="1"/>
</dbReference>
<feature type="compositionally biased region" description="Polar residues" evidence="2">
    <location>
        <begin position="200"/>
        <end position="229"/>
    </location>
</feature>
<organism evidence="3 4">
    <name type="scientific">Geodia barretti</name>
    <name type="common">Barrett's horny sponge</name>
    <dbReference type="NCBI Taxonomy" id="519541"/>
    <lineage>
        <taxon>Eukaryota</taxon>
        <taxon>Metazoa</taxon>
        <taxon>Porifera</taxon>
        <taxon>Demospongiae</taxon>
        <taxon>Heteroscleromorpha</taxon>
        <taxon>Tetractinellida</taxon>
        <taxon>Astrophorina</taxon>
        <taxon>Geodiidae</taxon>
        <taxon>Geodia</taxon>
    </lineage>
</organism>
<evidence type="ECO:0000313" key="3">
    <source>
        <dbReference type="EMBL" id="CAI8036104.1"/>
    </source>
</evidence>
<sequence length="346" mass="41023">MAQLVKVWRGRRDVISMLVSAAREADEARDREYGAAVTIQSWFRGCRLRAYLRYLSESATVVQRWYRGHLERELYRQLLKSLVANMEIDHYNAMAERIQTRWRGYYVRKYVFDFYAQRRYLTELIRKNEIVGRRLEEARMQKEREETERQKTVERLRMETELRRQHHMLSTECRGGVYKPFREGRSQPLPTETRMRSLKFHSSTGKSKQRTLSCDSHVTGTSLPPVQLPNKTQGPFHHPGMVWRQRHRPLNPTLRVATPFNSEEIARAELKAREWRERVVEDPFIPFSSPSTTYQPLLHTTSSYTRLAYGTEHFRDQPAARNIHHKGFQTVVPPIPVFDKLNSTIY</sequence>
<dbReference type="InterPro" id="IPR027417">
    <property type="entry name" value="P-loop_NTPase"/>
</dbReference>
<feature type="region of interest" description="Disordered" evidence="2">
    <location>
        <begin position="198"/>
        <end position="229"/>
    </location>
</feature>
<dbReference type="AlphaFoldDB" id="A0AA35SUT3"/>
<dbReference type="CDD" id="cd23767">
    <property type="entry name" value="IQCD"/>
    <property type="match status" value="1"/>
</dbReference>